<feature type="coiled-coil region" evidence="13">
    <location>
        <begin position="217"/>
        <end position="244"/>
    </location>
</feature>
<evidence type="ECO:0000256" key="6">
    <source>
        <dbReference type="ARBA" id="ARBA00022692"/>
    </source>
</evidence>
<accession>A0A6P8GYH5</accession>
<dbReference type="GO" id="GO:0031201">
    <property type="term" value="C:SNARE complex"/>
    <property type="evidence" value="ECO:0007669"/>
    <property type="project" value="TreeGrafter"/>
</dbReference>
<evidence type="ECO:0000259" key="16">
    <source>
        <dbReference type="Pfam" id="PF10496"/>
    </source>
</evidence>
<dbReference type="GO" id="GO:0005789">
    <property type="term" value="C:endoplasmic reticulum membrane"/>
    <property type="evidence" value="ECO:0007669"/>
    <property type="project" value="UniProtKB-SubCell"/>
</dbReference>
<evidence type="ECO:0000313" key="18">
    <source>
        <dbReference type="RefSeq" id="XP_031443031.1"/>
    </source>
</evidence>
<dbReference type="PROSITE" id="PS00914">
    <property type="entry name" value="SYNTAXIN"/>
    <property type="match status" value="1"/>
</dbReference>
<keyword evidence="11 13" id="KW-0175">Coiled coil</keyword>
<dbReference type="CTD" id="53407"/>
<keyword evidence="17" id="KW-1185">Reference proteome</keyword>
<dbReference type="PANTHER" id="PTHR15959">
    <property type="entry name" value="SYNTAXIN-18"/>
    <property type="match status" value="1"/>
</dbReference>
<evidence type="ECO:0000313" key="17">
    <source>
        <dbReference type="Proteomes" id="UP000515152"/>
    </source>
</evidence>
<feature type="compositionally biased region" description="Basic and acidic residues" evidence="14">
    <location>
        <begin position="182"/>
        <end position="192"/>
    </location>
</feature>
<dbReference type="GeneID" id="105906709"/>
<evidence type="ECO:0000256" key="12">
    <source>
        <dbReference type="ARBA" id="ARBA00023136"/>
    </source>
</evidence>
<evidence type="ECO:0000256" key="11">
    <source>
        <dbReference type="ARBA" id="ARBA00023054"/>
    </source>
</evidence>
<dbReference type="GO" id="GO:0006890">
    <property type="term" value="P:retrograde vesicle-mediated transport, Golgi to endoplasmic reticulum"/>
    <property type="evidence" value="ECO:0007669"/>
    <property type="project" value="TreeGrafter"/>
</dbReference>
<proteinExistence type="inferred from homology"/>
<feature type="region of interest" description="Disordered" evidence="14">
    <location>
        <begin position="163"/>
        <end position="214"/>
    </location>
</feature>
<feature type="compositionally biased region" description="Basic and acidic residues" evidence="14">
    <location>
        <begin position="163"/>
        <end position="174"/>
    </location>
</feature>
<keyword evidence="12 15" id="KW-0472">Membrane</keyword>
<keyword evidence="10 15" id="KW-1133">Transmembrane helix</keyword>
<comment type="function">
    <text evidence="1">Syntaxin that may be involved in targeting and fusion of Golgi-derived retrograde transport vesicles with the ER.</text>
</comment>
<evidence type="ECO:0000256" key="15">
    <source>
        <dbReference type="SAM" id="Phobius"/>
    </source>
</evidence>
<dbReference type="CDD" id="cd15850">
    <property type="entry name" value="SNARE_syntaxin18"/>
    <property type="match status" value="1"/>
</dbReference>
<evidence type="ECO:0000256" key="4">
    <source>
        <dbReference type="ARBA" id="ARBA00019409"/>
    </source>
</evidence>
<evidence type="ECO:0000256" key="14">
    <source>
        <dbReference type="SAM" id="MobiDB-lite"/>
    </source>
</evidence>
<comment type="subcellular location">
    <subcellularLocation>
        <location evidence="2">Endoplasmic reticulum membrane</location>
        <topology evidence="2">Single-pass type IV membrane protein</topology>
    </subcellularLocation>
</comment>
<keyword evidence="7" id="KW-0256">Endoplasmic reticulum</keyword>
<feature type="transmembrane region" description="Helical" evidence="15">
    <location>
        <begin position="297"/>
        <end position="318"/>
    </location>
</feature>
<evidence type="ECO:0000256" key="13">
    <source>
        <dbReference type="SAM" id="Coils"/>
    </source>
</evidence>
<reference evidence="18" key="1">
    <citation type="submission" date="2025-08" db="UniProtKB">
        <authorList>
            <consortium name="RefSeq"/>
        </authorList>
    </citation>
    <scope>IDENTIFICATION</scope>
</reference>
<dbReference type="Pfam" id="PF10496">
    <property type="entry name" value="Syntaxin-18_N"/>
    <property type="match status" value="1"/>
</dbReference>
<dbReference type="PANTHER" id="PTHR15959:SF0">
    <property type="entry name" value="SYNTAXIN-18"/>
    <property type="match status" value="1"/>
</dbReference>
<dbReference type="Gene3D" id="1.20.5.110">
    <property type="match status" value="1"/>
</dbReference>
<dbReference type="GO" id="GO:0005484">
    <property type="term" value="F:SNAP receptor activity"/>
    <property type="evidence" value="ECO:0007669"/>
    <property type="project" value="InterPro"/>
</dbReference>
<protein>
    <recommendedName>
        <fullName evidence="4">Syntaxin-18</fullName>
    </recommendedName>
</protein>
<dbReference type="OrthoDB" id="342981at2759"/>
<dbReference type="SUPFAM" id="SSF58038">
    <property type="entry name" value="SNARE fusion complex"/>
    <property type="match status" value="1"/>
</dbReference>
<keyword evidence="5" id="KW-0813">Transport</keyword>
<feature type="domain" description="SNARE-complex protein Syntaxin-18 N-terminal" evidence="16">
    <location>
        <begin position="4"/>
        <end position="91"/>
    </location>
</feature>
<evidence type="ECO:0000256" key="5">
    <source>
        <dbReference type="ARBA" id="ARBA00022448"/>
    </source>
</evidence>
<evidence type="ECO:0000256" key="7">
    <source>
        <dbReference type="ARBA" id="ARBA00022824"/>
    </source>
</evidence>
<organism evidence="17 18">
    <name type="scientific">Clupea harengus</name>
    <name type="common">Atlantic herring</name>
    <dbReference type="NCBI Taxonomy" id="7950"/>
    <lineage>
        <taxon>Eukaryota</taxon>
        <taxon>Metazoa</taxon>
        <taxon>Chordata</taxon>
        <taxon>Craniata</taxon>
        <taxon>Vertebrata</taxon>
        <taxon>Euteleostomi</taxon>
        <taxon>Actinopterygii</taxon>
        <taxon>Neopterygii</taxon>
        <taxon>Teleostei</taxon>
        <taxon>Clupei</taxon>
        <taxon>Clupeiformes</taxon>
        <taxon>Clupeoidei</taxon>
        <taxon>Clupeidae</taxon>
        <taxon>Clupea</taxon>
    </lineage>
</organism>
<name>A0A6P8GYH5_CLUHA</name>
<dbReference type="Proteomes" id="UP000515152">
    <property type="component" value="Chromosome 20"/>
</dbReference>
<dbReference type="KEGG" id="char:105906709"/>
<dbReference type="AlphaFoldDB" id="A0A6P8GYH5"/>
<dbReference type="FunFam" id="1.20.5.110:FF:000015">
    <property type="entry name" value="Syntaxin-18, putative"/>
    <property type="match status" value="1"/>
</dbReference>
<sequence>MAVDITLLFKASVKTVKTRNKAIGLALDSQKEELFKKSRSSNGFSSKAKEVISNITKLKDFLLQHRKDYVNMGSLISSDLTRMTDSERDQIDQDAQIFMRTCSDAIKQLRMEAERQVISLQIKEHHGAMLDLVEVYLKGVCKLYSEQRAIRVKRVVDKKRLSRLEPEHQSKVKTPEPTVQKAQKEESSEKTVSEVSGSSAHLWEDSKTEDELSPEEIQMFEQENQRLVSEMSSLVDEVRQIEGKVVEISRLQEIFAEKVLQQETEIDSIHQLVVGATEDVKEGNEDIREAIKNNAGFRVWILFFLVMCSFSLLFLDWYDG</sequence>
<evidence type="ECO:0000256" key="3">
    <source>
        <dbReference type="ARBA" id="ARBA00009063"/>
    </source>
</evidence>
<dbReference type="InterPro" id="IPR006012">
    <property type="entry name" value="Syntaxin/epimorphin_CS"/>
</dbReference>
<evidence type="ECO:0000256" key="1">
    <source>
        <dbReference type="ARBA" id="ARBA00003746"/>
    </source>
</evidence>
<dbReference type="InterPro" id="IPR019529">
    <property type="entry name" value="Syntaxin-18_N"/>
</dbReference>
<keyword evidence="9" id="KW-0653">Protein transport</keyword>
<gene>
    <name evidence="18" type="primary">stx18</name>
</gene>
<evidence type="ECO:0000256" key="9">
    <source>
        <dbReference type="ARBA" id="ARBA00022927"/>
    </source>
</evidence>
<evidence type="ECO:0000256" key="8">
    <source>
        <dbReference type="ARBA" id="ARBA00022892"/>
    </source>
</evidence>
<evidence type="ECO:0000256" key="2">
    <source>
        <dbReference type="ARBA" id="ARBA00004163"/>
    </source>
</evidence>
<keyword evidence="6 15" id="KW-0812">Transmembrane</keyword>
<evidence type="ECO:0000256" key="10">
    <source>
        <dbReference type="ARBA" id="ARBA00022989"/>
    </source>
</evidence>
<comment type="similarity">
    <text evidence="3">Belongs to the syntaxin family.</text>
</comment>
<dbReference type="RefSeq" id="XP_031443031.1">
    <property type="nucleotide sequence ID" value="XM_031587171.2"/>
</dbReference>
<dbReference type="GO" id="GO:0006886">
    <property type="term" value="P:intracellular protein transport"/>
    <property type="evidence" value="ECO:0007669"/>
    <property type="project" value="InterPro"/>
</dbReference>
<keyword evidence="8" id="KW-0931">ER-Golgi transport</keyword>